<gene>
    <name evidence="2" type="ORF">BN4615_P3178</name>
</gene>
<evidence type="ECO:0000256" key="1">
    <source>
        <dbReference type="SAM" id="MobiDB-lite"/>
    </source>
</evidence>
<sequence length="38" mass="4138">MSHKDPQRSGATSRNISRSRGFSAQVSVRVEATESLFG</sequence>
<proteinExistence type="predicted"/>
<name>A0A1M4E4F3_9ACTN</name>
<dbReference type="EMBL" id="LT559118">
    <property type="protein sequence ID" value="SBO93664.1"/>
    <property type="molecule type" value="Genomic_DNA"/>
</dbReference>
<dbReference type="AlphaFoldDB" id="A0A1M4E4F3"/>
<feature type="region of interest" description="Disordered" evidence="1">
    <location>
        <begin position="1"/>
        <end position="24"/>
    </location>
</feature>
<reference evidence="2" key="1">
    <citation type="submission" date="2016-04" db="EMBL/GenBank/DDBJ databases">
        <authorList>
            <person name="Evans L.H."/>
            <person name="Alamgir A."/>
            <person name="Owens N."/>
            <person name="Weber N.D."/>
            <person name="Virtaneva K."/>
            <person name="Barbian K."/>
            <person name="Babar A."/>
            <person name="Rosenke K."/>
        </authorList>
    </citation>
    <scope>NUCLEOTIDE SEQUENCE</scope>
    <source>
        <strain evidence="2">Nono1</strain>
    </source>
</reference>
<accession>A0A1M4E4F3</accession>
<protein>
    <submittedName>
        <fullName evidence="2">Uncharacterized protein</fullName>
    </submittedName>
</protein>
<organism evidence="2">
    <name type="scientific">Nonomuraea gerenzanensis</name>
    <dbReference type="NCBI Taxonomy" id="93944"/>
    <lineage>
        <taxon>Bacteria</taxon>
        <taxon>Bacillati</taxon>
        <taxon>Actinomycetota</taxon>
        <taxon>Actinomycetes</taxon>
        <taxon>Streptosporangiales</taxon>
        <taxon>Streptosporangiaceae</taxon>
        <taxon>Nonomuraea</taxon>
    </lineage>
</organism>
<feature type="compositionally biased region" description="Polar residues" evidence="1">
    <location>
        <begin position="9"/>
        <end position="24"/>
    </location>
</feature>
<evidence type="ECO:0000313" key="2">
    <source>
        <dbReference type="EMBL" id="SBO93664.1"/>
    </source>
</evidence>